<feature type="domain" description="Heparinase II/III-like C-terminal" evidence="8">
    <location>
        <begin position="833"/>
        <end position="936"/>
    </location>
</feature>
<dbReference type="PANTHER" id="PTHR39210">
    <property type="entry name" value="HEPARIN-SULFATE LYASE"/>
    <property type="match status" value="1"/>
</dbReference>
<dbReference type="InterPro" id="IPR008397">
    <property type="entry name" value="Alginate_lyase_dom"/>
</dbReference>
<evidence type="ECO:0000259" key="8">
    <source>
        <dbReference type="Pfam" id="PF07940"/>
    </source>
</evidence>
<feature type="domain" description="CBM11" evidence="6">
    <location>
        <begin position="225"/>
        <end position="315"/>
    </location>
</feature>
<reference evidence="9 10" key="1">
    <citation type="submission" date="2024-02" db="EMBL/GenBank/DDBJ databases">
        <title>Seven novel Bacillus-like species.</title>
        <authorList>
            <person name="Liu G."/>
        </authorList>
    </citation>
    <scope>NUCLEOTIDE SEQUENCE [LARGE SCALE GENOMIC DNA]</scope>
    <source>
        <strain evidence="9 10">FJAT-52054</strain>
    </source>
</reference>
<feature type="signal peptide" evidence="5">
    <location>
        <begin position="1"/>
        <end position="26"/>
    </location>
</feature>
<comment type="subcellular location">
    <subcellularLocation>
        <location evidence="1">Periplasm</location>
    </subcellularLocation>
</comment>
<dbReference type="Gene3D" id="2.60.120.430">
    <property type="entry name" value="Galactose-binding lectin"/>
    <property type="match status" value="2"/>
</dbReference>
<keyword evidence="3" id="KW-0574">Periplasm</keyword>
<dbReference type="EMBL" id="CP147407">
    <property type="protein sequence ID" value="WXB98509.1"/>
    <property type="molecule type" value="Genomic_DNA"/>
</dbReference>
<name>A0ABZ2NLW3_9BACI</name>
<dbReference type="InterPro" id="IPR005087">
    <property type="entry name" value="CBM11"/>
</dbReference>
<keyword evidence="4" id="KW-0456">Lyase</keyword>
<protein>
    <submittedName>
        <fullName evidence="9">Heparinase II/III family protein</fullName>
    </submittedName>
</protein>
<evidence type="ECO:0000259" key="7">
    <source>
        <dbReference type="Pfam" id="PF05426"/>
    </source>
</evidence>
<dbReference type="Pfam" id="PF07940">
    <property type="entry name" value="Hepar_II_III_C"/>
    <property type="match status" value="1"/>
</dbReference>
<dbReference type="SUPFAM" id="SSF48230">
    <property type="entry name" value="Chondroitin AC/alginate lyase"/>
    <property type="match status" value="1"/>
</dbReference>
<dbReference type="InterPro" id="IPR008979">
    <property type="entry name" value="Galactose-bd-like_sf"/>
</dbReference>
<keyword evidence="2 5" id="KW-0732">Signal</keyword>
<evidence type="ECO:0000256" key="2">
    <source>
        <dbReference type="ARBA" id="ARBA00022729"/>
    </source>
</evidence>
<dbReference type="RefSeq" id="WP_338781592.1">
    <property type="nucleotide sequence ID" value="NZ_CP147407.1"/>
</dbReference>
<dbReference type="Pfam" id="PF05426">
    <property type="entry name" value="Alginate_lyase"/>
    <property type="match status" value="1"/>
</dbReference>
<dbReference type="Proteomes" id="UP001377337">
    <property type="component" value="Chromosome"/>
</dbReference>
<dbReference type="Pfam" id="PF03425">
    <property type="entry name" value="CBM_11"/>
    <property type="match status" value="1"/>
</dbReference>
<dbReference type="Gene3D" id="2.70.98.70">
    <property type="match status" value="1"/>
</dbReference>
<evidence type="ECO:0000256" key="5">
    <source>
        <dbReference type="SAM" id="SignalP"/>
    </source>
</evidence>
<proteinExistence type="predicted"/>
<feature type="domain" description="Alginate lyase" evidence="7">
    <location>
        <begin position="559"/>
        <end position="744"/>
    </location>
</feature>
<sequence>MVIKRGILILLSLMLLMPICPDIVKADDPPAEENREEEQLVIQDFEDIADWKGLIRETETIHEGSSAGKWMITDKNTGKLTKAIETNSIPNDWTSYDSLNLWIHSEKSTNDRIYVVLYSDNSATAQLDYYITSIQITWQGWRKVRLPYYSFRAGYTPAGFSKIDQLRLHASWYGETPNPDTRLILDQMTLDYTKESDILPIDGFEDSKKWTSITENTQYVKEGLFSGKWDQMPSKKAVQSTAIPKDWSRYDKLDFWMYSEKATGTMIYPILDSDDPATEGFDYFLAGLKIDWTGWKQVSIDLKDFTPSRQPLGLHTVKKLTFHSFWYSNQPPDPETVVYFDDMKLVRESFQVSPKSISKEGMPGTEQTYFVTILNKANQADHFDVSIPEEFSDAVTVSEKSGDLQPGKSKILTVQWKWPKETQAGEEQTMTISILSRLKLGASFQVKLKSKPYQWKEVSHTRPKSFINANELSEAKKRIAEEPWAADYFKKLRKEADQQLISNLDVPDQAGGHGMWFLCDDSSPLQYDPASPNKHYCPSEDKFYTGDSYDAGWRYYRHNEIIKAARTLASSYKLSGDVRYGRKAADLIIKYANYYPNYSKQARGGRLYWQTLDESVSMVDLAYTYDLLYDSGLLSEQDKANIELNMLRPSAVAISEYDMGRSNWQAWHNAAVGMIGFVLGDREYMEFAIKGEHGFYYLMKESVLSDGFWWEGSMAYHLYALRALQNLADGAKSWGYDLYSSPELKKMYEVPLDYAYPNFGLPFNNDGGIYGSSLMDPVSKKGNFDYEPAYSAYESPGFAWLLDTKYKKIPREGEYALFKGIPTIPETGSYEWKSRNFEGAGQSLLRTGSMYALMDYGPYGGSHGHPDKLHMDLFAEGEAFAPDFGTPSYGHVLYTGWYKQTVSHNTLTVDGTSQKAAEGKLEHFALGKNLQVMKAEGGDAFPGVEAKRTVLMWDRFALDWMEASSLGEIRQYDWVFHGLGDFSTNLNFSERHSPLGTQNGYQFLKDPKSAFVKDSFHSQWKLHNKTLRMISLGTGLKEVAEAMGPGPSSEPEKTYSVLFQRQKGEKARFVNIFGAGEMEFSASWFDEYGIQIEDGNEAACIIANPETEAGGLFAGRIAFDKSKVKSCRDLPMKVLAGGEKLTIILPAKTIMRSATLMIKGTGYKSITVNGKETSGIEMNGLTVIDQ</sequence>
<evidence type="ECO:0000313" key="10">
    <source>
        <dbReference type="Proteomes" id="UP001377337"/>
    </source>
</evidence>
<feature type="chain" id="PRO_5045545789" evidence="5">
    <location>
        <begin position="27"/>
        <end position="1186"/>
    </location>
</feature>
<keyword evidence="10" id="KW-1185">Reference proteome</keyword>
<dbReference type="SUPFAM" id="SSF49785">
    <property type="entry name" value="Galactose-binding domain-like"/>
    <property type="match status" value="2"/>
</dbReference>
<dbReference type="PANTHER" id="PTHR39210:SF1">
    <property type="entry name" value="HEPARIN-SULFATE LYASE"/>
    <property type="match status" value="1"/>
</dbReference>
<evidence type="ECO:0000259" key="6">
    <source>
        <dbReference type="Pfam" id="PF03425"/>
    </source>
</evidence>
<evidence type="ECO:0000256" key="4">
    <source>
        <dbReference type="ARBA" id="ARBA00023239"/>
    </source>
</evidence>
<gene>
    <name evidence="9" type="ORF">WCV65_08555</name>
</gene>
<evidence type="ECO:0000313" key="9">
    <source>
        <dbReference type="EMBL" id="WXB98509.1"/>
    </source>
</evidence>
<accession>A0ABZ2NLW3</accession>
<dbReference type="InterPro" id="IPR012480">
    <property type="entry name" value="Hepar_II_III_C"/>
</dbReference>
<dbReference type="Gene3D" id="1.50.10.100">
    <property type="entry name" value="Chondroitin AC/alginate lyase"/>
    <property type="match status" value="1"/>
</dbReference>
<organism evidence="9 10">
    <name type="scientific">Metabacillus sediminis</name>
    <dbReference type="NCBI Taxonomy" id="3117746"/>
    <lineage>
        <taxon>Bacteria</taxon>
        <taxon>Bacillati</taxon>
        <taxon>Bacillota</taxon>
        <taxon>Bacilli</taxon>
        <taxon>Bacillales</taxon>
        <taxon>Bacillaceae</taxon>
        <taxon>Metabacillus</taxon>
    </lineage>
</organism>
<dbReference type="InterPro" id="IPR008929">
    <property type="entry name" value="Chondroitin_lyas"/>
</dbReference>
<evidence type="ECO:0000256" key="3">
    <source>
        <dbReference type="ARBA" id="ARBA00022764"/>
    </source>
</evidence>
<evidence type="ECO:0000256" key="1">
    <source>
        <dbReference type="ARBA" id="ARBA00004418"/>
    </source>
</evidence>